<accession>A0A8G1UA44</accession>
<proteinExistence type="predicted"/>
<evidence type="ECO:0000313" key="2">
    <source>
        <dbReference type="EMBL" id="ROR35660.1"/>
    </source>
</evidence>
<evidence type="ECO:0000256" key="1">
    <source>
        <dbReference type="SAM" id="MobiDB-lite"/>
    </source>
</evidence>
<protein>
    <submittedName>
        <fullName evidence="2">Uncharacterized protein</fullName>
    </submittedName>
</protein>
<dbReference type="OrthoDB" id="4338804at2"/>
<gene>
    <name evidence="2" type="ORF">EDD39_7321</name>
</gene>
<reference evidence="2 3" key="1">
    <citation type="submission" date="2018-11" db="EMBL/GenBank/DDBJ databases">
        <title>Sequencing the genomes of 1000 actinobacteria strains.</title>
        <authorList>
            <person name="Klenk H.-P."/>
        </authorList>
    </citation>
    <scope>NUCLEOTIDE SEQUENCE [LARGE SCALE GENOMIC DNA]</scope>
    <source>
        <strain evidence="2 3">DSM 44780</strain>
    </source>
</reference>
<dbReference type="AlphaFoldDB" id="A0A8G1UA44"/>
<organism evidence="2 3">
    <name type="scientific">Kitasatospora cineracea</name>
    <dbReference type="NCBI Taxonomy" id="88074"/>
    <lineage>
        <taxon>Bacteria</taxon>
        <taxon>Bacillati</taxon>
        <taxon>Actinomycetota</taxon>
        <taxon>Actinomycetes</taxon>
        <taxon>Kitasatosporales</taxon>
        <taxon>Streptomycetaceae</taxon>
        <taxon>Kitasatospora</taxon>
    </lineage>
</organism>
<evidence type="ECO:0000313" key="3">
    <source>
        <dbReference type="Proteomes" id="UP000267408"/>
    </source>
</evidence>
<dbReference type="EMBL" id="RJVJ01000003">
    <property type="protein sequence ID" value="ROR35660.1"/>
    <property type="molecule type" value="Genomic_DNA"/>
</dbReference>
<sequence>MAATCPACALADLTVPVPAALRDRETRLDRPTRKLLAVPDEPVARSRTSTVLLLLAVLSALSTLDALVLLVRSEAGGPVHALLSLLCRAAVTVALYRASTALRRAADRRHQAAGTWPATRQQWRPVYALWQAAWLCRGCRAAFLPADPLRPDFPPSPPLSFEHFRTWLTETARRTETAHHPSPAPEQPTAPAA</sequence>
<feature type="region of interest" description="Disordered" evidence="1">
    <location>
        <begin position="173"/>
        <end position="193"/>
    </location>
</feature>
<name>A0A8G1UA44_9ACTN</name>
<dbReference type="Proteomes" id="UP000267408">
    <property type="component" value="Unassembled WGS sequence"/>
</dbReference>
<comment type="caution">
    <text evidence="2">The sequence shown here is derived from an EMBL/GenBank/DDBJ whole genome shotgun (WGS) entry which is preliminary data.</text>
</comment>
<dbReference type="RefSeq" id="WP_123563851.1">
    <property type="nucleotide sequence ID" value="NZ_RJVJ01000003.1"/>
</dbReference>
<feature type="compositionally biased region" description="Pro residues" evidence="1">
    <location>
        <begin position="182"/>
        <end position="193"/>
    </location>
</feature>